<dbReference type="InterPro" id="IPR052155">
    <property type="entry name" value="Biofilm_reg_signaling"/>
</dbReference>
<dbReference type="Proteomes" id="UP000294575">
    <property type="component" value="Unassembled WGS sequence"/>
</dbReference>
<dbReference type="InterPro" id="IPR000160">
    <property type="entry name" value="GGDEF_dom"/>
</dbReference>
<protein>
    <recommendedName>
        <fullName evidence="1">cyclic-guanylate-specific phosphodiesterase</fullName>
        <ecNumber evidence="1">3.1.4.52</ecNumber>
    </recommendedName>
</protein>
<dbReference type="SMART" id="SM00267">
    <property type="entry name" value="GGDEF"/>
    <property type="match status" value="1"/>
</dbReference>
<dbReference type="InterPro" id="IPR029787">
    <property type="entry name" value="Nucleotide_cyclase"/>
</dbReference>
<evidence type="ECO:0000256" key="2">
    <source>
        <dbReference type="ARBA" id="ARBA00022636"/>
    </source>
</evidence>
<dbReference type="SUPFAM" id="SSF55073">
    <property type="entry name" value="Nucleotide cyclase"/>
    <property type="match status" value="1"/>
</dbReference>
<dbReference type="SUPFAM" id="SSF141868">
    <property type="entry name" value="EAL domain-like"/>
    <property type="match status" value="1"/>
</dbReference>
<evidence type="ECO:0000259" key="4">
    <source>
        <dbReference type="PROSITE" id="PS50883"/>
    </source>
</evidence>
<keyword evidence="3" id="KW-0812">Transmembrane</keyword>
<dbReference type="InterPro" id="IPR001633">
    <property type="entry name" value="EAL_dom"/>
</dbReference>
<name>A0A4R6TUI5_9GAMM</name>
<feature type="transmembrane region" description="Helical" evidence="3">
    <location>
        <begin position="24"/>
        <end position="46"/>
    </location>
</feature>
<accession>A0A4R6TUI5</accession>
<evidence type="ECO:0000256" key="1">
    <source>
        <dbReference type="ARBA" id="ARBA00012282"/>
    </source>
</evidence>
<dbReference type="AlphaFoldDB" id="A0A4R6TUI5"/>
<dbReference type="InterPro" id="IPR035919">
    <property type="entry name" value="EAL_sf"/>
</dbReference>
<dbReference type="CDD" id="cd01948">
    <property type="entry name" value="EAL"/>
    <property type="match status" value="1"/>
</dbReference>
<dbReference type="GO" id="GO:0071111">
    <property type="term" value="F:cyclic-guanylate-specific phosphodiesterase activity"/>
    <property type="evidence" value="ECO:0007669"/>
    <property type="project" value="UniProtKB-EC"/>
</dbReference>
<keyword evidence="2" id="KW-0973">c-di-GMP</keyword>
<sequence length="688" mass="77064">MTVSQTDSKPRQTRLSGILLRRTLWVAVGIGILMSLLQVLHSVSLVRDSIRNEGQQMLAVLAGPARQALQDNNAGMARQVVNGLLHHQAVRSARLGRSGELPLAEQLRPLRYSAERYLTDRLFAAEQHFYLELGGEAGEAYQGRLEVTLDTAGYANSFMREVGVILLVGLLGTVLLLASLHLVLRRLLSRPLAGMLEEMTYIDPERPGLHQLGIAPAHRHNELGQWVERVNQLLRAIAHVNQLREEAEESLLHMSHVDFLTGLPNRLGLQGKLDGILTRARQTDKSVAVMCIGLDAFKSINERYSFQLGDWILRSFAQRVDSQLSAELDSFARLGGDQFILIHSGLDNSYQAAVLAQKVLFLLHQPFKVPQDGQADVSIRLSASIGITLFPGDAQTSELLLQKAEQTMRLSKMGGRNRYQFYIASIDQQLRQRRQMETDLDNALANRELYLLYQPQIELGSNKVVGVEVLLRWQRRSGDLVSPETFIPLAEQTGAIVKIGEWVLEQTCEQLRDWLDIGWRDFRIAVNLSAVQLHHEGLESAIKRIMIAHRIPPGALELEITETSLMQDVETARKKLLALRKLGVAIAIDDFGTGHSSLAYLKRLPLDKIKIDRSFIQDMQTSNDDATIVRTIIQLSHSLQLKVLAEGVETRETEQLLVRLGCDEGQGYLYSKPVTAEALMDKYGRFGD</sequence>
<dbReference type="PROSITE" id="PS50883">
    <property type="entry name" value="EAL"/>
    <property type="match status" value="1"/>
</dbReference>
<dbReference type="PANTHER" id="PTHR44757:SF2">
    <property type="entry name" value="BIOFILM ARCHITECTURE MAINTENANCE PROTEIN MBAA"/>
    <property type="match status" value="1"/>
</dbReference>
<dbReference type="CDD" id="cd01949">
    <property type="entry name" value="GGDEF"/>
    <property type="match status" value="1"/>
</dbReference>
<evidence type="ECO:0000313" key="6">
    <source>
        <dbReference type="EMBL" id="TDQ37031.1"/>
    </source>
</evidence>
<feature type="domain" description="GGDEF" evidence="5">
    <location>
        <begin position="285"/>
        <end position="424"/>
    </location>
</feature>
<dbReference type="EC" id="3.1.4.52" evidence="1"/>
<keyword evidence="7" id="KW-1185">Reference proteome</keyword>
<organism evidence="6 7">
    <name type="scientific">Thiopseudomonas denitrificans</name>
    <dbReference type="NCBI Taxonomy" id="1501432"/>
    <lineage>
        <taxon>Bacteria</taxon>
        <taxon>Pseudomonadati</taxon>
        <taxon>Pseudomonadota</taxon>
        <taxon>Gammaproteobacteria</taxon>
        <taxon>Pseudomonadales</taxon>
        <taxon>Pseudomonadaceae</taxon>
        <taxon>Thiopseudomonas</taxon>
    </lineage>
</organism>
<feature type="domain" description="EAL" evidence="4">
    <location>
        <begin position="433"/>
        <end position="687"/>
    </location>
</feature>
<dbReference type="NCBIfam" id="TIGR00254">
    <property type="entry name" value="GGDEF"/>
    <property type="match status" value="1"/>
</dbReference>
<feature type="transmembrane region" description="Helical" evidence="3">
    <location>
        <begin position="164"/>
        <end position="184"/>
    </location>
</feature>
<dbReference type="PROSITE" id="PS50887">
    <property type="entry name" value="GGDEF"/>
    <property type="match status" value="1"/>
</dbReference>
<evidence type="ECO:0000256" key="3">
    <source>
        <dbReference type="SAM" id="Phobius"/>
    </source>
</evidence>
<reference evidence="6 7" key="1">
    <citation type="submission" date="2019-03" db="EMBL/GenBank/DDBJ databases">
        <title>Genomic Encyclopedia of Type Strains, Phase IV (KMG-IV): sequencing the most valuable type-strain genomes for metagenomic binning, comparative biology and taxonomic classification.</title>
        <authorList>
            <person name="Goeker M."/>
        </authorList>
    </citation>
    <scope>NUCLEOTIDE SEQUENCE [LARGE SCALE GENOMIC DNA]</scope>
    <source>
        <strain evidence="6 7">DSM 28679</strain>
    </source>
</reference>
<dbReference type="Gene3D" id="3.20.20.450">
    <property type="entry name" value="EAL domain"/>
    <property type="match status" value="1"/>
</dbReference>
<dbReference type="EMBL" id="SNYK01000009">
    <property type="protein sequence ID" value="TDQ37031.1"/>
    <property type="molecule type" value="Genomic_DNA"/>
</dbReference>
<evidence type="ECO:0000313" key="7">
    <source>
        <dbReference type="Proteomes" id="UP000294575"/>
    </source>
</evidence>
<dbReference type="Pfam" id="PF00990">
    <property type="entry name" value="GGDEF"/>
    <property type="match status" value="1"/>
</dbReference>
<dbReference type="FunFam" id="3.20.20.450:FF:000001">
    <property type="entry name" value="Cyclic di-GMP phosphodiesterase yahA"/>
    <property type="match status" value="1"/>
</dbReference>
<dbReference type="RefSeq" id="WP_101497083.1">
    <property type="nucleotide sequence ID" value="NZ_LNJZ01000008.1"/>
</dbReference>
<proteinExistence type="predicted"/>
<evidence type="ECO:0000259" key="5">
    <source>
        <dbReference type="PROSITE" id="PS50887"/>
    </source>
</evidence>
<dbReference type="Pfam" id="PF00563">
    <property type="entry name" value="EAL"/>
    <property type="match status" value="1"/>
</dbReference>
<gene>
    <name evidence="6" type="ORF">DFQ45_10930</name>
</gene>
<keyword evidence="3" id="KW-1133">Transmembrane helix</keyword>
<dbReference type="PANTHER" id="PTHR44757">
    <property type="entry name" value="DIGUANYLATE CYCLASE DGCP"/>
    <property type="match status" value="1"/>
</dbReference>
<dbReference type="OrthoDB" id="9804951at2"/>
<dbReference type="InterPro" id="IPR043128">
    <property type="entry name" value="Rev_trsase/Diguanyl_cyclase"/>
</dbReference>
<keyword evidence="3" id="KW-0472">Membrane</keyword>
<dbReference type="SMART" id="SM00052">
    <property type="entry name" value="EAL"/>
    <property type="match status" value="1"/>
</dbReference>
<dbReference type="Gene3D" id="3.30.70.270">
    <property type="match status" value="1"/>
</dbReference>
<comment type="caution">
    <text evidence="6">The sequence shown here is derived from an EMBL/GenBank/DDBJ whole genome shotgun (WGS) entry which is preliminary data.</text>
</comment>